<gene>
    <name evidence="5" type="ORF">KC19_3G259400</name>
</gene>
<dbReference type="InterPro" id="IPR011009">
    <property type="entry name" value="Kinase-like_dom_sf"/>
</dbReference>
<dbReference type="Proteomes" id="UP000822688">
    <property type="component" value="Chromosome 3"/>
</dbReference>
<protein>
    <recommendedName>
        <fullName evidence="3">ethanolamine kinase</fullName>
        <ecNumber evidence="3">2.7.1.82</ecNumber>
    </recommendedName>
</protein>
<evidence type="ECO:0000313" key="5">
    <source>
        <dbReference type="EMBL" id="KAG0585113.1"/>
    </source>
</evidence>
<name>A0A8T0IRU4_CERPU</name>
<dbReference type="EC" id="2.7.1.82" evidence="3"/>
<reference evidence="5" key="1">
    <citation type="submission" date="2020-06" db="EMBL/GenBank/DDBJ databases">
        <title>WGS assembly of Ceratodon purpureus strain R40.</title>
        <authorList>
            <person name="Carey S.B."/>
            <person name="Jenkins J."/>
            <person name="Shu S."/>
            <person name="Lovell J.T."/>
            <person name="Sreedasyam A."/>
            <person name="Maumus F."/>
            <person name="Tiley G.P."/>
            <person name="Fernandez-Pozo N."/>
            <person name="Barry K."/>
            <person name="Chen C."/>
            <person name="Wang M."/>
            <person name="Lipzen A."/>
            <person name="Daum C."/>
            <person name="Saski C.A."/>
            <person name="Payton A.C."/>
            <person name="Mcbreen J.C."/>
            <person name="Conrad R.E."/>
            <person name="Kollar L.M."/>
            <person name="Olsson S."/>
            <person name="Huttunen S."/>
            <person name="Landis J.B."/>
            <person name="Wickett N.J."/>
            <person name="Johnson M.G."/>
            <person name="Rensing S.A."/>
            <person name="Grimwood J."/>
            <person name="Schmutz J."/>
            <person name="Mcdaniel S.F."/>
        </authorList>
    </citation>
    <scope>NUCLEOTIDE SEQUENCE</scope>
    <source>
        <strain evidence="5">R40</strain>
    </source>
</reference>
<organism evidence="5 6">
    <name type="scientific">Ceratodon purpureus</name>
    <name type="common">Fire moss</name>
    <name type="synonym">Dicranum purpureum</name>
    <dbReference type="NCBI Taxonomy" id="3225"/>
    <lineage>
        <taxon>Eukaryota</taxon>
        <taxon>Viridiplantae</taxon>
        <taxon>Streptophyta</taxon>
        <taxon>Embryophyta</taxon>
        <taxon>Bryophyta</taxon>
        <taxon>Bryophytina</taxon>
        <taxon>Bryopsida</taxon>
        <taxon>Dicranidae</taxon>
        <taxon>Pseudoditrichales</taxon>
        <taxon>Ditrichaceae</taxon>
        <taxon>Ceratodon</taxon>
    </lineage>
</organism>
<accession>A0A8T0IRU4</accession>
<comment type="caution">
    <text evidence="5">The sequence shown here is derived from an EMBL/GenBank/DDBJ whole genome shotgun (WGS) entry which is preliminary data.</text>
</comment>
<dbReference type="PANTHER" id="PTHR22603">
    <property type="entry name" value="CHOLINE/ETHANOALAMINE KINASE"/>
    <property type="match status" value="1"/>
</dbReference>
<dbReference type="PANTHER" id="PTHR22603:SF66">
    <property type="entry name" value="ETHANOLAMINE KINASE"/>
    <property type="match status" value="1"/>
</dbReference>
<sequence length="402" mass="46222">MASTVEGKKDVPARERYKSRREDRKPGLEEIETMRTDQIFTKRSDSTMAVRTCSLIVDPRLPEPALFSQVSGVCKALLRKWADVDDSNISVSKITGGITNMLLKAEVEGENESQLPPVTVRVFGPNTDAVIDRDRELQALTYLSSGGFGAKLLGVFGNGMIQSFIVGRTLEPLDMGKPELAKLIAVEVRRLHGLEIPGSKEPMLWHDIYKFMDKASSVSFEDGEKQKIYETISFDNIRAEVEEIKAISDRFNAPIVFSHNDLLSGNFMYNEDEGKLFIIDYEYGSNSYRGYDIANYFNEHAGFECDYSLYPDKEKQFYFFRHYLHPENPETATDAELEEFYAECNFYSLASHLYWAIWAIVQARYSPIEFDYLSYFFLRYGEYKRRKDEMVSVTSDYLSSRK</sequence>
<evidence type="ECO:0000256" key="1">
    <source>
        <dbReference type="ARBA" id="ARBA00037883"/>
    </source>
</evidence>
<dbReference type="Gene3D" id="3.30.200.20">
    <property type="entry name" value="Phosphorylase Kinase, domain 1"/>
    <property type="match status" value="1"/>
</dbReference>
<dbReference type="Pfam" id="PF01633">
    <property type="entry name" value="Choline_kinase"/>
    <property type="match status" value="1"/>
</dbReference>
<dbReference type="GO" id="GO:0005737">
    <property type="term" value="C:cytoplasm"/>
    <property type="evidence" value="ECO:0007669"/>
    <property type="project" value="TreeGrafter"/>
</dbReference>
<evidence type="ECO:0000256" key="4">
    <source>
        <dbReference type="SAM" id="MobiDB-lite"/>
    </source>
</evidence>
<dbReference type="Gene3D" id="3.90.1200.10">
    <property type="match status" value="1"/>
</dbReference>
<dbReference type="GO" id="GO:0004305">
    <property type="term" value="F:ethanolamine kinase activity"/>
    <property type="evidence" value="ECO:0007669"/>
    <property type="project" value="UniProtKB-EC"/>
</dbReference>
<dbReference type="EMBL" id="CM026423">
    <property type="protein sequence ID" value="KAG0585113.1"/>
    <property type="molecule type" value="Genomic_DNA"/>
</dbReference>
<dbReference type="CDD" id="cd05157">
    <property type="entry name" value="ETNK_euk"/>
    <property type="match status" value="1"/>
</dbReference>
<comment type="similarity">
    <text evidence="2">Belongs to the choline/ethanolamine kinase family.</text>
</comment>
<evidence type="ECO:0000313" key="6">
    <source>
        <dbReference type="Proteomes" id="UP000822688"/>
    </source>
</evidence>
<dbReference type="AlphaFoldDB" id="A0A8T0IRU4"/>
<evidence type="ECO:0000256" key="2">
    <source>
        <dbReference type="ARBA" id="ARBA00038211"/>
    </source>
</evidence>
<comment type="pathway">
    <text evidence="1">Phospholipid metabolism; phosphatidylethanolamine biosynthesis; phosphatidylethanolamine from ethanolamine: step 1/3.</text>
</comment>
<evidence type="ECO:0000256" key="3">
    <source>
        <dbReference type="ARBA" id="ARBA00038874"/>
    </source>
</evidence>
<feature type="region of interest" description="Disordered" evidence="4">
    <location>
        <begin position="1"/>
        <end position="26"/>
    </location>
</feature>
<dbReference type="OrthoDB" id="10267235at2759"/>
<dbReference type="SUPFAM" id="SSF56112">
    <property type="entry name" value="Protein kinase-like (PK-like)"/>
    <property type="match status" value="1"/>
</dbReference>
<keyword evidence="6" id="KW-1185">Reference proteome</keyword>
<proteinExistence type="inferred from homology"/>
<dbReference type="GO" id="GO:0006646">
    <property type="term" value="P:phosphatidylethanolamine biosynthetic process"/>
    <property type="evidence" value="ECO:0007669"/>
    <property type="project" value="TreeGrafter"/>
</dbReference>